<accession>A0A3B0R0T3</accession>
<sequence>MMIFQKLTRNRFAGTLLALLVLVFGTSGVLAQKFPTDIVKIQTTKGEFVFKTEIAITNEQRRMGLMFRKSMAEDAAMLFSWREQQPVSMWMKNTYISLDMIFIRQNGQVANIARATTPLSLETVSSDGLVGAVLEVIAGTADRIGLKPGDMVLLPKAQ</sequence>
<dbReference type="InterPro" id="IPR003795">
    <property type="entry name" value="DUF192"/>
</dbReference>
<reference evidence="1" key="1">
    <citation type="submission" date="2018-06" db="EMBL/GenBank/DDBJ databases">
        <authorList>
            <person name="Zhirakovskaya E."/>
        </authorList>
    </citation>
    <scope>NUCLEOTIDE SEQUENCE</scope>
</reference>
<dbReference type="InterPro" id="IPR038695">
    <property type="entry name" value="Saro_0823-like_sf"/>
</dbReference>
<dbReference type="Gene3D" id="2.60.120.1140">
    <property type="entry name" value="Protein of unknown function DUF192"/>
    <property type="match status" value="1"/>
</dbReference>
<dbReference type="PANTHER" id="PTHR37953">
    <property type="entry name" value="UPF0127 PROTEIN MJ1496"/>
    <property type="match status" value="1"/>
</dbReference>
<organism evidence="1">
    <name type="scientific">hydrothermal vent metagenome</name>
    <dbReference type="NCBI Taxonomy" id="652676"/>
    <lineage>
        <taxon>unclassified sequences</taxon>
        <taxon>metagenomes</taxon>
        <taxon>ecological metagenomes</taxon>
    </lineage>
</organism>
<dbReference type="Pfam" id="PF02643">
    <property type="entry name" value="DUF192"/>
    <property type="match status" value="1"/>
</dbReference>
<name>A0A3B0R0T3_9ZZZZ</name>
<evidence type="ECO:0000313" key="1">
    <source>
        <dbReference type="EMBL" id="VAV87124.1"/>
    </source>
</evidence>
<gene>
    <name evidence="1" type="ORF">MNBD_ALPHA08-396</name>
</gene>
<proteinExistence type="predicted"/>
<dbReference type="PANTHER" id="PTHR37953:SF1">
    <property type="entry name" value="UPF0127 PROTEIN MJ1496"/>
    <property type="match status" value="1"/>
</dbReference>
<dbReference type="AlphaFoldDB" id="A0A3B0R0T3"/>
<dbReference type="EMBL" id="UOEC01000023">
    <property type="protein sequence ID" value="VAV87124.1"/>
    <property type="molecule type" value="Genomic_DNA"/>
</dbReference>
<protein>
    <submittedName>
        <fullName evidence="1">FIG007785: exported protein</fullName>
    </submittedName>
</protein>